<organism evidence="2 3">
    <name type="scientific">Acetobacter pomorum</name>
    <dbReference type="NCBI Taxonomy" id="65959"/>
    <lineage>
        <taxon>Bacteria</taxon>
        <taxon>Pseudomonadati</taxon>
        <taxon>Pseudomonadota</taxon>
        <taxon>Alphaproteobacteria</taxon>
        <taxon>Acetobacterales</taxon>
        <taxon>Acetobacteraceae</taxon>
        <taxon>Acetobacter</taxon>
    </lineage>
</organism>
<name>A0A2G4RFR0_9PROT</name>
<sequence>MLDCLGKVCAFFVTLVFVVYYKRNLGICMNEGRDTEQGVAYFLVATGCAMITFVMMVASVLSVYNRQPEKSFQGYDVSIHVSNAGEPVWKIGLRDGI</sequence>
<accession>A0A2G4RFR0</accession>
<reference evidence="2 3" key="1">
    <citation type="submission" date="2017-10" db="EMBL/GenBank/DDBJ databases">
        <title>Genomic analysis of the genus Acetobacter.</title>
        <authorList>
            <person name="Kim K.H."/>
            <person name="Chun B.H."/>
            <person name="Son A.R."/>
            <person name="Jeon C.O."/>
        </authorList>
    </citation>
    <scope>NUCLEOTIDE SEQUENCE [LARGE SCALE GENOMIC DNA]</scope>
    <source>
        <strain evidence="2 3">LHT 2458</strain>
    </source>
</reference>
<keyword evidence="1" id="KW-1133">Transmembrane helix</keyword>
<feature type="transmembrane region" description="Helical" evidence="1">
    <location>
        <begin position="41"/>
        <end position="64"/>
    </location>
</feature>
<feature type="transmembrane region" description="Helical" evidence="1">
    <location>
        <begin position="5"/>
        <end position="21"/>
    </location>
</feature>
<comment type="caution">
    <text evidence="2">The sequence shown here is derived from an EMBL/GenBank/DDBJ whole genome shotgun (WGS) entry which is preliminary data.</text>
</comment>
<gene>
    <name evidence="2" type="ORF">CSR02_01080</name>
</gene>
<evidence type="ECO:0000313" key="3">
    <source>
        <dbReference type="Proteomes" id="UP000228751"/>
    </source>
</evidence>
<keyword evidence="3" id="KW-1185">Reference proteome</keyword>
<keyword evidence="1" id="KW-0812">Transmembrane</keyword>
<dbReference type="RefSeq" id="WP_099540213.1">
    <property type="nucleotide sequence ID" value="NZ_PEBQ01000009.1"/>
</dbReference>
<dbReference type="AlphaFoldDB" id="A0A2G4RFR0"/>
<dbReference type="Proteomes" id="UP000228751">
    <property type="component" value="Unassembled WGS sequence"/>
</dbReference>
<protein>
    <submittedName>
        <fullName evidence="2">Uncharacterized protein</fullName>
    </submittedName>
</protein>
<keyword evidence="1" id="KW-0472">Membrane</keyword>
<evidence type="ECO:0000313" key="2">
    <source>
        <dbReference type="EMBL" id="PHY95419.1"/>
    </source>
</evidence>
<evidence type="ECO:0000256" key="1">
    <source>
        <dbReference type="SAM" id="Phobius"/>
    </source>
</evidence>
<proteinExistence type="predicted"/>
<dbReference type="EMBL" id="PEBQ01000009">
    <property type="protein sequence ID" value="PHY95419.1"/>
    <property type="molecule type" value="Genomic_DNA"/>
</dbReference>